<dbReference type="Proteomes" id="UP000623467">
    <property type="component" value="Unassembled WGS sequence"/>
</dbReference>
<comment type="caution">
    <text evidence="2">The sequence shown here is derived from an EMBL/GenBank/DDBJ whole genome shotgun (WGS) entry which is preliminary data.</text>
</comment>
<dbReference type="AlphaFoldDB" id="A0A8H7D993"/>
<feature type="region of interest" description="Disordered" evidence="1">
    <location>
        <begin position="66"/>
        <end position="128"/>
    </location>
</feature>
<reference evidence="2" key="1">
    <citation type="submission" date="2020-05" db="EMBL/GenBank/DDBJ databases">
        <title>Mycena genomes resolve the evolution of fungal bioluminescence.</title>
        <authorList>
            <person name="Tsai I.J."/>
        </authorList>
    </citation>
    <scope>NUCLEOTIDE SEQUENCE</scope>
    <source>
        <strain evidence="2">160909Yilan</strain>
    </source>
</reference>
<evidence type="ECO:0000313" key="3">
    <source>
        <dbReference type="Proteomes" id="UP000623467"/>
    </source>
</evidence>
<accession>A0A8H7D993</accession>
<organism evidence="2 3">
    <name type="scientific">Mycena sanguinolenta</name>
    <dbReference type="NCBI Taxonomy" id="230812"/>
    <lineage>
        <taxon>Eukaryota</taxon>
        <taxon>Fungi</taxon>
        <taxon>Dikarya</taxon>
        <taxon>Basidiomycota</taxon>
        <taxon>Agaricomycotina</taxon>
        <taxon>Agaricomycetes</taxon>
        <taxon>Agaricomycetidae</taxon>
        <taxon>Agaricales</taxon>
        <taxon>Marasmiineae</taxon>
        <taxon>Mycenaceae</taxon>
        <taxon>Mycena</taxon>
    </lineage>
</organism>
<dbReference type="EMBL" id="JACAZH010000006">
    <property type="protein sequence ID" value="KAF7366984.1"/>
    <property type="molecule type" value="Genomic_DNA"/>
</dbReference>
<name>A0A8H7D993_9AGAR</name>
<feature type="compositionally biased region" description="Low complexity" evidence="1">
    <location>
        <begin position="96"/>
        <end position="115"/>
    </location>
</feature>
<protein>
    <submittedName>
        <fullName evidence="2">Uncharacterized protein</fullName>
    </submittedName>
</protein>
<gene>
    <name evidence="2" type="ORF">MSAN_00957100</name>
</gene>
<evidence type="ECO:0000313" key="2">
    <source>
        <dbReference type="EMBL" id="KAF7366984.1"/>
    </source>
</evidence>
<evidence type="ECO:0000256" key="1">
    <source>
        <dbReference type="SAM" id="MobiDB-lite"/>
    </source>
</evidence>
<keyword evidence="3" id="KW-1185">Reference proteome</keyword>
<sequence length="128" mass="14049">MIGVAVPTLHLSSHPMQDSVPELTRLTESIGIDDALPAEDREDYERLSTHVSELYRSQIPAPRRLPYVSPRRQIAPPPAALSRISSSTNTRAAPVTRLLTQLSRTSTSARTRSATPPAVTRPRAFHSS</sequence>
<proteinExistence type="predicted"/>